<dbReference type="AlphaFoldDB" id="A0A7M5UJ49"/>
<reference evidence="1" key="1">
    <citation type="submission" date="2021-01" db="UniProtKB">
        <authorList>
            <consortium name="EnsemblMetazoa"/>
        </authorList>
    </citation>
    <scope>IDENTIFICATION</scope>
</reference>
<dbReference type="Proteomes" id="UP000594262">
    <property type="component" value="Unplaced"/>
</dbReference>
<accession>A0A7M5UJ49</accession>
<keyword evidence="2" id="KW-1185">Reference proteome</keyword>
<evidence type="ECO:0000313" key="1">
    <source>
        <dbReference type="EnsemblMetazoa" id="CLYHEMP001672.1"/>
    </source>
</evidence>
<protein>
    <submittedName>
        <fullName evidence="1">Uncharacterized protein</fullName>
    </submittedName>
</protein>
<organism evidence="1 2">
    <name type="scientific">Clytia hemisphaerica</name>
    <dbReference type="NCBI Taxonomy" id="252671"/>
    <lineage>
        <taxon>Eukaryota</taxon>
        <taxon>Metazoa</taxon>
        <taxon>Cnidaria</taxon>
        <taxon>Hydrozoa</taxon>
        <taxon>Hydroidolina</taxon>
        <taxon>Leptothecata</taxon>
        <taxon>Obeliida</taxon>
        <taxon>Clytiidae</taxon>
        <taxon>Clytia</taxon>
    </lineage>
</organism>
<dbReference type="EnsemblMetazoa" id="CLYHEMT001672.1">
    <property type="protein sequence ID" value="CLYHEMP001672.1"/>
    <property type="gene ID" value="CLYHEMG001672"/>
</dbReference>
<sequence length="181" mass="21858">CLEWEDFSRSLLYSPDDFKRTENRNDERYYSIIALVPAIPGKFPNHQEIRFMEGVNKFLEGEEWKTDFFETYEQWYQYVSRRLIHRDKFNINMIYSGYEFKKHKYDKDSSNGYTQYSGRYFHCLYSSAYILHKTNTDKALEMNKDQDGDFTSMVPEGFRENGEFITLAIMAETYYKQVLNE</sequence>
<name>A0A7M5UJ49_9CNID</name>
<evidence type="ECO:0000313" key="2">
    <source>
        <dbReference type="Proteomes" id="UP000594262"/>
    </source>
</evidence>
<proteinExistence type="predicted"/>